<evidence type="ECO:0000313" key="2">
    <source>
        <dbReference type="Proteomes" id="UP001055072"/>
    </source>
</evidence>
<keyword evidence="2" id="KW-1185">Reference proteome</keyword>
<protein>
    <submittedName>
        <fullName evidence="1">Uncharacterized protein</fullName>
    </submittedName>
</protein>
<reference evidence="1" key="1">
    <citation type="journal article" date="2021" name="Environ. Microbiol.">
        <title>Gene family expansions and transcriptome signatures uncover fungal adaptations to wood decay.</title>
        <authorList>
            <person name="Hage H."/>
            <person name="Miyauchi S."/>
            <person name="Viragh M."/>
            <person name="Drula E."/>
            <person name="Min B."/>
            <person name="Chaduli D."/>
            <person name="Navarro D."/>
            <person name="Favel A."/>
            <person name="Norest M."/>
            <person name="Lesage-Meessen L."/>
            <person name="Balint B."/>
            <person name="Merenyi Z."/>
            <person name="de Eugenio L."/>
            <person name="Morin E."/>
            <person name="Martinez A.T."/>
            <person name="Baldrian P."/>
            <person name="Stursova M."/>
            <person name="Martinez M.J."/>
            <person name="Novotny C."/>
            <person name="Magnuson J.K."/>
            <person name="Spatafora J.W."/>
            <person name="Maurice S."/>
            <person name="Pangilinan J."/>
            <person name="Andreopoulos W."/>
            <person name="LaButti K."/>
            <person name="Hundley H."/>
            <person name="Na H."/>
            <person name="Kuo A."/>
            <person name="Barry K."/>
            <person name="Lipzen A."/>
            <person name="Henrissat B."/>
            <person name="Riley R."/>
            <person name="Ahrendt S."/>
            <person name="Nagy L.G."/>
            <person name="Grigoriev I.V."/>
            <person name="Martin F."/>
            <person name="Rosso M.N."/>
        </authorList>
    </citation>
    <scope>NUCLEOTIDE SEQUENCE</scope>
    <source>
        <strain evidence="1">CBS 384.51</strain>
    </source>
</reference>
<comment type="caution">
    <text evidence="1">The sequence shown here is derived from an EMBL/GenBank/DDBJ whole genome shotgun (WGS) entry which is preliminary data.</text>
</comment>
<accession>A0ACB8U3X1</accession>
<sequence>MARAATKPRIYHCIRKPCKKSFTTKGDMNRHVRYVHDGVTDGECHICGKRFGQRTVLKGHINTHTNEKPYKCPISGCGKSFGDQSSCTRHKREKHSGERYTCFFGRCTKTTKRRSEMSKHLQKKHGVRDSLERVVEETKQHVKQEIPESPLSDLTSLPDEDDEFINSHKLIRMTASPVSVPNIPLPPSPLREVPQEDIKPIYPNYDPRLDSELSAIYGPFLTYSTAAGVAYNGLQTFFCPPDVLYGDSVCYPSDYTYPTFDNHLSPLVASSLAESPLSLSPSPGPLLCEVPSLASTSTPDQELSYGYESLPAYADWSQPPSYF</sequence>
<dbReference type="EMBL" id="MU274911">
    <property type="protein sequence ID" value="KAI0089062.1"/>
    <property type="molecule type" value="Genomic_DNA"/>
</dbReference>
<organism evidence="1 2">
    <name type="scientific">Irpex rosettiformis</name>
    <dbReference type="NCBI Taxonomy" id="378272"/>
    <lineage>
        <taxon>Eukaryota</taxon>
        <taxon>Fungi</taxon>
        <taxon>Dikarya</taxon>
        <taxon>Basidiomycota</taxon>
        <taxon>Agaricomycotina</taxon>
        <taxon>Agaricomycetes</taxon>
        <taxon>Polyporales</taxon>
        <taxon>Irpicaceae</taxon>
        <taxon>Irpex</taxon>
    </lineage>
</organism>
<proteinExistence type="predicted"/>
<name>A0ACB8U3X1_9APHY</name>
<evidence type="ECO:0000313" key="1">
    <source>
        <dbReference type="EMBL" id="KAI0089062.1"/>
    </source>
</evidence>
<gene>
    <name evidence="1" type="ORF">BDY19DRAFT_993295</name>
</gene>
<dbReference type="Proteomes" id="UP001055072">
    <property type="component" value="Unassembled WGS sequence"/>
</dbReference>